<organism evidence="3 4">
    <name type="scientific">Microbispora hainanensis</name>
    <dbReference type="NCBI Taxonomy" id="568844"/>
    <lineage>
        <taxon>Bacteria</taxon>
        <taxon>Bacillati</taxon>
        <taxon>Actinomycetota</taxon>
        <taxon>Actinomycetes</taxon>
        <taxon>Streptosporangiales</taxon>
        <taxon>Streptosporangiaceae</taxon>
        <taxon>Microbispora</taxon>
    </lineage>
</organism>
<sequence>MPKTPDRRPSYDELASLVVRQMATIEAQRETIAQLEATVERLGARVAELERRQSRNSGNSSLPPSSDTFVRPDKKPPAKSGRKRGPRREAVWRWQTTRTRSKTTSRPRAADAGRTCRPAAVSTTRAGRSAISPW</sequence>
<accession>A0ABZ1SMB9</accession>
<keyword evidence="4" id="KW-1185">Reference proteome</keyword>
<dbReference type="InterPro" id="IPR045618">
    <property type="entry name" value="DUF6444"/>
</dbReference>
<feature type="region of interest" description="Disordered" evidence="1">
    <location>
        <begin position="49"/>
        <end position="134"/>
    </location>
</feature>
<evidence type="ECO:0000313" key="4">
    <source>
        <dbReference type="Proteomes" id="UP001432011"/>
    </source>
</evidence>
<dbReference type="EMBL" id="CP108085">
    <property type="protein sequence ID" value="WUP72827.1"/>
    <property type="molecule type" value="Genomic_DNA"/>
</dbReference>
<feature type="compositionally biased region" description="Polar residues" evidence="1">
    <location>
        <begin position="55"/>
        <end position="68"/>
    </location>
</feature>
<dbReference type="Pfam" id="PF20042">
    <property type="entry name" value="DUF6444"/>
    <property type="match status" value="1"/>
</dbReference>
<evidence type="ECO:0000259" key="2">
    <source>
        <dbReference type="Pfam" id="PF20042"/>
    </source>
</evidence>
<proteinExistence type="predicted"/>
<dbReference type="RefSeq" id="WP_328708587.1">
    <property type="nucleotide sequence ID" value="NZ_CP108085.1"/>
</dbReference>
<feature type="domain" description="DUF6444" evidence="2">
    <location>
        <begin position="26"/>
        <end position="85"/>
    </location>
</feature>
<dbReference type="Proteomes" id="UP001432011">
    <property type="component" value="Chromosome"/>
</dbReference>
<evidence type="ECO:0000313" key="3">
    <source>
        <dbReference type="EMBL" id="WUP72827.1"/>
    </source>
</evidence>
<name>A0ABZ1SMB9_9ACTN</name>
<protein>
    <submittedName>
        <fullName evidence="3">Biogenesis of lysosome-related organelles complex 1 subunit 2</fullName>
    </submittedName>
</protein>
<gene>
    <name evidence="3" type="ORF">OG913_25850</name>
</gene>
<evidence type="ECO:0000256" key="1">
    <source>
        <dbReference type="SAM" id="MobiDB-lite"/>
    </source>
</evidence>
<reference evidence="3" key="1">
    <citation type="submission" date="2022-10" db="EMBL/GenBank/DDBJ databases">
        <title>The complete genomes of actinobacterial strains from the NBC collection.</title>
        <authorList>
            <person name="Joergensen T.S."/>
            <person name="Alvarez Arevalo M."/>
            <person name="Sterndorff E.B."/>
            <person name="Faurdal D."/>
            <person name="Vuksanovic O."/>
            <person name="Mourched A.-S."/>
            <person name="Charusanti P."/>
            <person name="Shaw S."/>
            <person name="Blin K."/>
            <person name="Weber T."/>
        </authorList>
    </citation>
    <scope>NUCLEOTIDE SEQUENCE</scope>
    <source>
        <strain evidence="3">NBC_00254</strain>
    </source>
</reference>